<dbReference type="InterPro" id="IPR050595">
    <property type="entry name" value="Bact_response_regulator"/>
</dbReference>
<organism evidence="5">
    <name type="scientific">Glaucocystis sp. BBH</name>
    <dbReference type="NCBI Taxonomy" id="2023628"/>
    <lineage>
        <taxon>Eukaryota</taxon>
        <taxon>Glaucocystophyceae</taxon>
        <taxon>Glaucocystales</taxon>
        <taxon>Glaucocystaceae</taxon>
        <taxon>Glaucocystis</taxon>
    </lineage>
</organism>
<feature type="domain" description="Response regulatory" evidence="4">
    <location>
        <begin position="37"/>
        <end position="153"/>
    </location>
</feature>
<dbReference type="InterPro" id="IPR000792">
    <property type="entry name" value="Tscrpt_reg_LuxR_C"/>
</dbReference>
<dbReference type="PRINTS" id="PR00038">
    <property type="entry name" value="HTHLUXR"/>
</dbReference>
<dbReference type="PANTHER" id="PTHR44591">
    <property type="entry name" value="STRESS RESPONSE REGULATOR PROTEIN 1"/>
    <property type="match status" value="1"/>
</dbReference>
<dbReference type="SMART" id="SM00448">
    <property type="entry name" value="REC"/>
    <property type="match status" value="1"/>
</dbReference>
<dbReference type="EMBL" id="MF167424">
    <property type="protein sequence ID" value="ASQ39838.1"/>
    <property type="molecule type" value="Genomic_DNA"/>
</dbReference>
<evidence type="ECO:0000259" key="4">
    <source>
        <dbReference type="PROSITE" id="PS50110"/>
    </source>
</evidence>
<dbReference type="PROSITE" id="PS50110">
    <property type="entry name" value="RESPONSE_REGULATORY"/>
    <property type="match status" value="1"/>
</dbReference>
<proteinExistence type="predicted"/>
<dbReference type="PANTHER" id="PTHR44591:SF3">
    <property type="entry name" value="RESPONSE REGULATORY DOMAIN-CONTAINING PROTEIN"/>
    <property type="match status" value="1"/>
</dbReference>
<feature type="modified residue" description="4-aspartylphosphate" evidence="2">
    <location>
        <position position="86"/>
    </location>
</feature>
<dbReference type="Gene3D" id="1.10.10.10">
    <property type="entry name" value="Winged helix-like DNA-binding domain superfamily/Winged helix DNA-binding domain"/>
    <property type="match status" value="1"/>
</dbReference>
<dbReference type="AlphaFoldDB" id="A0A3G1IUY4"/>
<keyword evidence="1 2" id="KW-0597">Phosphoprotein</keyword>
<protein>
    <submittedName>
        <fullName evidence="5">Hypothetical two component transcriptional regulator Ycf29</fullName>
    </submittedName>
</protein>
<dbReference type="PROSITE" id="PS50043">
    <property type="entry name" value="HTH_LUXR_2"/>
    <property type="match status" value="1"/>
</dbReference>
<evidence type="ECO:0000256" key="1">
    <source>
        <dbReference type="ARBA" id="ARBA00022553"/>
    </source>
</evidence>
<dbReference type="CDD" id="cd06170">
    <property type="entry name" value="LuxR_C_like"/>
    <property type="match status" value="1"/>
</dbReference>
<dbReference type="SMART" id="SM00421">
    <property type="entry name" value="HTH_LUXR"/>
    <property type="match status" value="1"/>
</dbReference>
<dbReference type="GO" id="GO:0006355">
    <property type="term" value="P:regulation of DNA-templated transcription"/>
    <property type="evidence" value="ECO:0007669"/>
    <property type="project" value="InterPro"/>
</dbReference>
<dbReference type="InterPro" id="IPR011006">
    <property type="entry name" value="CheY-like_superfamily"/>
</dbReference>
<evidence type="ECO:0000259" key="3">
    <source>
        <dbReference type="PROSITE" id="PS50043"/>
    </source>
</evidence>
<evidence type="ECO:0000313" key="5">
    <source>
        <dbReference type="EMBL" id="ASQ39838.1"/>
    </source>
</evidence>
<gene>
    <name evidence="5" type="primary">ycf29</name>
</gene>
<reference evidence="5" key="1">
    <citation type="submission" date="2017-05" db="EMBL/GenBank/DDBJ databases">
        <title>Plastid comparative genomics reveals ancient divergence between Glaucophyte genera.</title>
        <authorList>
            <person name="Figueroa-Martinez F.J."/>
            <person name="Jackson C."/>
            <person name="Reyes-Prieto A."/>
        </authorList>
    </citation>
    <scope>NUCLEOTIDE SEQUENCE</scope>
    <source>
        <strain evidence="5">BBH</strain>
    </source>
</reference>
<dbReference type="Gene3D" id="3.40.50.2300">
    <property type="match status" value="1"/>
</dbReference>
<evidence type="ECO:0000256" key="2">
    <source>
        <dbReference type="PROSITE-ProRule" id="PRU00169"/>
    </source>
</evidence>
<dbReference type="Pfam" id="PF00196">
    <property type="entry name" value="GerE"/>
    <property type="match status" value="1"/>
</dbReference>
<accession>A0A3G1IUY4</accession>
<dbReference type="SUPFAM" id="SSF52172">
    <property type="entry name" value="CheY-like"/>
    <property type="match status" value="1"/>
</dbReference>
<dbReference type="InterPro" id="IPR036388">
    <property type="entry name" value="WH-like_DNA-bd_sf"/>
</dbReference>
<dbReference type="Pfam" id="PF00072">
    <property type="entry name" value="Response_reg"/>
    <property type="match status" value="1"/>
</dbReference>
<dbReference type="PROSITE" id="PS00622">
    <property type="entry name" value="HTH_LUXR_1"/>
    <property type="match status" value="1"/>
</dbReference>
<keyword evidence="5" id="KW-0934">Plastid</keyword>
<feature type="domain" description="HTH luxR-type" evidence="3">
    <location>
        <begin position="172"/>
        <end position="237"/>
    </location>
</feature>
<dbReference type="InterPro" id="IPR001789">
    <property type="entry name" value="Sig_transdc_resp-reg_receiver"/>
</dbReference>
<geneLocation type="plastid" evidence="5"/>
<sequence>MYYITDILTFFILKIENIFLLKKWLFKKIIMETSVNKILILDDDIGFLQSLKFYLEKSGFIVRTSTNVNQTWDILSSYYPDLFIVDILIKDQNGYDFIKQLRINEYFCLVPIIVLTVCGMTEDRIRGYKSGCDSYLTKPFDSEELLILVRRLLVRHIQTLYSTQTSHITKKKYTHDLNLTQTEQKILSLIINGLMNKEIAAKLNVGVRNVEKYVTRLFKKTKTTSRTELVRFALENQIVT</sequence>
<name>A0A3G1IUY4_9EUKA</name>
<dbReference type="GO" id="GO:0000160">
    <property type="term" value="P:phosphorelay signal transduction system"/>
    <property type="evidence" value="ECO:0007669"/>
    <property type="project" value="InterPro"/>
</dbReference>